<reference evidence="2" key="1">
    <citation type="submission" date="2023-03" db="EMBL/GenBank/DDBJ databases">
        <title>Massive genome expansion in bonnet fungi (Mycena s.s.) driven by repeated elements and novel gene families across ecological guilds.</title>
        <authorList>
            <consortium name="Lawrence Berkeley National Laboratory"/>
            <person name="Harder C.B."/>
            <person name="Miyauchi S."/>
            <person name="Viragh M."/>
            <person name="Kuo A."/>
            <person name="Thoen E."/>
            <person name="Andreopoulos B."/>
            <person name="Lu D."/>
            <person name="Skrede I."/>
            <person name="Drula E."/>
            <person name="Henrissat B."/>
            <person name="Morin E."/>
            <person name="Kohler A."/>
            <person name="Barry K."/>
            <person name="LaButti K."/>
            <person name="Morin E."/>
            <person name="Salamov A."/>
            <person name="Lipzen A."/>
            <person name="Mereny Z."/>
            <person name="Hegedus B."/>
            <person name="Baldrian P."/>
            <person name="Stursova M."/>
            <person name="Weitz H."/>
            <person name="Taylor A."/>
            <person name="Grigoriev I.V."/>
            <person name="Nagy L.G."/>
            <person name="Martin F."/>
            <person name="Kauserud H."/>
        </authorList>
    </citation>
    <scope>NUCLEOTIDE SEQUENCE</scope>
    <source>
        <strain evidence="2">CBHHK182m</strain>
    </source>
</reference>
<accession>A0AAD7N9M6</accession>
<comment type="caution">
    <text evidence="2">The sequence shown here is derived from an EMBL/GenBank/DDBJ whole genome shotgun (WGS) entry which is preliminary data.</text>
</comment>
<gene>
    <name evidence="2" type="ORF">B0H16DRAFT_1548868</name>
</gene>
<dbReference type="AlphaFoldDB" id="A0AAD7N9M6"/>
<name>A0AAD7N9M6_9AGAR</name>
<proteinExistence type="predicted"/>
<dbReference type="EMBL" id="JARKIB010000063">
    <property type="protein sequence ID" value="KAJ7751096.1"/>
    <property type="molecule type" value="Genomic_DNA"/>
</dbReference>
<sequence>MLEALVGVEDEAATAAADDTTESRTAKLPPALVSARIRAAGLALRTEVLQDAVQREDATLLMRALAAFGGGEVGRLVRPSTPHRRTRLCAPVDRVPVAALVPRVSDRPAPSALPYAAAGGVPSSGGGRRCAARPRRRGCARGRRGIDCRRSQFPDRQRTPRRTFRHRAPSTIAPRRGVAARGAVPLPCCVARRPRALCRPRRVRAHCRLHCTARGIRVGPAAAGECACGAGGRAEGEDARVLMPAVWAFGYLAPYADPRRLPDGSPPYLRALRGPRRARTAKNNQDEGGRI</sequence>
<evidence type="ECO:0000313" key="2">
    <source>
        <dbReference type="EMBL" id="KAJ7751096.1"/>
    </source>
</evidence>
<keyword evidence="3" id="KW-1185">Reference proteome</keyword>
<evidence type="ECO:0000313" key="3">
    <source>
        <dbReference type="Proteomes" id="UP001215598"/>
    </source>
</evidence>
<evidence type="ECO:0000256" key="1">
    <source>
        <dbReference type="SAM" id="MobiDB-lite"/>
    </source>
</evidence>
<dbReference type="Proteomes" id="UP001215598">
    <property type="component" value="Unassembled WGS sequence"/>
</dbReference>
<feature type="region of interest" description="Disordered" evidence="1">
    <location>
        <begin position="266"/>
        <end position="291"/>
    </location>
</feature>
<organism evidence="2 3">
    <name type="scientific">Mycena metata</name>
    <dbReference type="NCBI Taxonomy" id="1033252"/>
    <lineage>
        <taxon>Eukaryota</taxon>
        <taxon>Fungi</taxon>
        <taxon>Dikarya</taxon>
        <taxon>Basidiomycota</taxon>
        <taxon>Agaricomycotina</taxon>
        <taxon>Agaricomycetes</taxon>
        <taxon>Agaricomycetidae</taxon>
        <taxon>Agaricales</taxon>
        <taxon>Marasmiineae</taxon>
        <taxon>Mycenaceae</taxon>
        <taxon>Mycena</taxon>
    </lineage>
</organism>
<protein>
    <submittedName>
        <fullName evidence="2">Uncharacterized protein</fullName>
    </submittedName>
</protein>